<keyword evidence="6" id="KW-0119">Carbohydrate metabolism</keyword>
<evidence type="ECO:0000256" key="8">
    <source>
        <dbReference type="ARBA" id="ARBA00031501"/>
    </source>
</evidence>
<feature type="transmembrane region" description="Helical" evidence="9">
    <location>
        <begin position="226"/>
        <end position="246"/>
    </location>
</feature>
<keyword evidence="12" id="KW-1185">Reference proteome</keyword>
<accession>A0A7J0EL61</accession>
<evidence type="ECO:0000313" key="11">
    <source>
        <dbReference type="EMBL" id="GFY87120.1"/>
    </source>
</evidence>
<evidence type="ECO:0000313" key="12">
    <source>
        <dbReference type="Proteomes" id="UP000585474"/>
    </source>
</evidence>
<dbReference type="Pfam" id="PF02446">
    <property type="entry name" value="Glyco_hydro_77"/>
    <property type="match status" value="1"/>
</dbReference>
<sequence>MAIHNFLSFLPSCLALPPRPFNFSSSTTTTTITTINMDLISSTRLTSQTRPRTFSVQSINTNFSAAVGEDLPVDYANWFGKADPENRRRAGVLLHPTSFPGPYGIGDLGDHAFRFLDWLHEAGCSLWQVLPLVPPGRKANEEGSPYSGQDANCGNILLISLEELVKDGLLMKEELPEPIDEDCVKFSTVADIKDPLIAKFHSLSVTVSLPNVILVLLLVVMIRISYIVITASDLVTLGRLVGVSMVDLLLEDEVVVQALQVAVLAILVLIILQWSSLLLQALSLWPYQPLILSCFAT</sequence>
<evidence type="ECO:0000256" key="2">
    <source>
        <dbReference type="ARBA" id="ARBA00005684"/>
    </source>
</evidence>
<keyword evidence="4" id="KW-0328">Glycosyltransferase</keyword>
<dbReference type="PANTHER" id="PTHR32438">
    <property type="entry name" value="4-ALPHA-GLUCANOTRANSFERASE DPE1, CHLOROPLASTIC/AMYLOPLASTIC"/>
    <property type="match status" value="1"/>
</dbReference>
<reference evidence="11 12" key="1">
    <citation type="submission" date="2019-07" db="EMBL/GenBank/DDBJ databases">
        <title>De Novo Assembly of kiwifruit Actinidia rufa.</title>
        <authorList>
            <person name="Sugita-Konishi S."/>
            <person name="Sato K."/>
            <person name="Mori E."/>
            <person name="Abe Y."/>
            <person name="Kisaki G."/>
            <person name="Hamano K."/>
            <person name="Suezawa K."/>
            <person name="Otani M."/>
            <person name="Fukuda T."/>
            <person name="Manabe T."/>
            <person name="Gomi K."/>
            <person name="Tabuchi M."/>
            <person name="Akimitsu K."/>
            <person name="Kataoka I."/>
        </authorList>
    </citation>
    <scope>NUCLEOTIDE SEQUENCE [LARGE SCALE GENOMIC DNA]</scope>
    <source>
        <strain evidence="12">cv. Fuchu</strain>
    </source>
</reference>
<keyword evidence="10" id="KW-0732">Signal</keyword>
<dbReference type="SUPFAM" id="SSF51445">
    <property type="entry name" value="(Trans)glycosidases"/>
    <property type="match status" value="1"/>
</dbReference>
<keyword evidence="9" id="KW-0812">Transmembrane</keyword>
<feature type="signal peptide" evidence="10">
    <location>
        <begin position="1"/>
        <end position="15"/>
    </location>
</feature>
<evidence type="ECO:0000256" key="3">
    <source>
        <dbReference type="ARBA" id="ARBA00012560"/>
    </source>
</evidence>
<dbReference type="AlphaFoldDB" id="A0A7J0EL61"/>
<evidence type="ECO:0000256" key="7">
    <source>
        <dbReference type="ARBA" id="ARBA00031423"/>
    </source>
</evidence>
<dbReference type="GO" id="GO:0004134">
    <property type="term" value="F:4-alpha-glucanotransferase activity"/>
    <property type="evidence" value="ECO:0007669"/>
    <property type="project" value="UniProtKB-EC"/>
</dbReference>
<evidence type="ECO:0000256" key="9">
    <source>
        <dbReference type="SAM" id="Phobius"/>
    </source>
</evidence>
<dbReference type="OrthoDB" id="6123450at2759"/>
<dbReference type="GO" id="GO:0005975">
    <property type="term" value="P:carbohydrate metabolic process"/>
    <property type="evidence" value="ECO:0007669"/>
    <property type="project" value="InterPro"/>
</dbReference>
<dbReference type="InterPro" id="IPR003385">
    <property type="entry name" value="Glyco_hydro_77"/>
</dbReference>
<evidence type="ECO:0000256" key="10">
    <source>
        <dbReference type="SAM" id="SignalP"/>
    </source>
</evidence>
<proteinExistence type="inferred from homology"/>
<comment type="similarity">
    <text evidence="2">Belongs to the disproportionating enzyme family.</text>
</comment>
<comment type="catalytic activity">
    <reaction evidence="1">
        <text>Transfers a segment of a (1-&gt;4)-alpha-D-glucan to a new position in an acceptor, which may be glucose or a (1-&gt;4)-alpha-D-glucan.</text>
        <dbReference type="EC" id="2.4.1.25"/>
    </reaction>
</comment>
<dbReference type="PANTHER" id="PTHR32438:SF5">
    <property type="entry name" value="4-ALPHA-GLUCANOTRANSFERASE DPE1, CHLOROPLASTIC_AMYLOPLASTIC"/>
    <property type="match status" value="1"/>
</dbReference>
<protein>
    <recommendedName>
        <fullName evidence="3">4-alpha-glucanotransferase</fullName>
        <ecNumber evidence="3">2.4.1.25</ecNumber>
    </recommendedName>
    <alternativeName>
        <fullName evidence="7">Amylomaltase</fullName>
    </alternativeName>
    <alternativeName>
        <fullName evidence="8">Disproportionating enzyme</fullName>
    </alternativeName>
</protein>
<keyword evidence="9" id="KW-0472">Membrane</keyword>
<dbReference type="Proteomes" id="UP000585474">
    <property type="component" value="Unassembled WGS sequence"/>
</dbReference>
<evidence type="ECO:0000256" key="6">
    <source>
        <dbReference type="ARBA" id="ARBA00023277"/>
    </source>
</evidence>
<dbReference type="EMBL" id="BJWL01000005">
    <property type="protein sequence ID" value="GFY87120.1"/>
    <property type="molecule type" value="Genomic_DNA"/>
</dbReference>
<keyword evidence="5" id="KW-0808">Transferase</keyword>
<dbReference type="InterPro" id="IPR017853">
    <property type="entry name" value="GH"/>
</dbReference>
<name>A0A7J0EL61_9ERIC</name>
<evidence type="ECO:0000256" key="1">
    <source>
        <dbReference type="ARBA" id="ARBA00000439"/>
    </source>
</evidence>
<comment type="caution">
    <text evidence="11">The sequence shown here is derived from an EMBL/GenBank/DDBJ whole genome shotgun (WGS) entry which is preliminary data.</text>
</comment>
<feature type="transmembrane region" description="Helical" evidence="9">
    <location>
        <begin position="258"/>
        <end position="279"/>
    </location>
</feature>
<organism evidence="11 12">
    <name type="scientific">Actinidia rufa</name>
    <dbReference type="NCBI Taxonomy" id="165716"/>
    <lineage>
        <taxon>Eukaryota</taxon>
        <taxon>Viridiplantae</taxon>
        <taxon>Streptophyta</taxon>
        <taxon>Embryophyta</taxon>
        <taxon>Tracheophyta</taxon>
        <taxon>Spermatophyta</taxon>
        <taxon>Magnoliopsida</taxon>
        <taxon>eudicotyledons</taxon>
        <taxon>Gunneridae</taxon>
        <taxon>Pentapetalae</taxon>
        <taxon>asterids</taxon>
        <taxon>Ericales</taxon>
        <taxon>Actinidiaceae</taxon>
        <taxon>Actinidia</taxon>
    </lineage>
</organism>
<dbReference type="EC" id="2.4.1.25" evidence="3"/>
<feature type="transmembrane region" description="Helical" evidence="9">
    <location>
        <begin position="200"/>
        <end position="219"/>
    </location>
</feature>
<keyword evidence="9" id="KW-1133">Transmembrane helix</keyword>
<dbReference type="Gene3D" id="3.20.20.80">
    <property type="entry name" value="Glycosidases"/>
    <property type="match status" value="1"/>
</dbReference>
<evidence type="ECO:0000256" key="4">
    <source>
        <dbReference type="ARBA" id="ARBA00022676"/>
    </source>
</evidence>
<evidence type="ECO:0000256" key="5">
    <source>
        <dbReference type="ARBA" id="ARBA00022679"/>
    </source>
</evidence>
<gene>
    <name evidence="11" type="ORF">Acr_05g0007590</name>
</gene>
<feature type="chain" id="PRO_5029784380" description="4-alpha-glucanotransferase" evidence="10">
    <location>
        <begin position="16"/>
        <end position="297"/>
    </location>
</feature>